<feature type="transmembrane region" description="Helical" evidence="6">
    <location>
        <begin position="325"/>
        <end position="345"/>
    </location>
</feature>
<gene>
    <name evidence="7" type="ORF">SAMN02745824_0789</name>
</gene>
<comment type="subcellular location">
    <subcellularLocation>
        <location evidence="1">Cell membrane</location>
        <topology evidence="1">Multi-pass membrane protein</topology>
    </subcellularLocation>
</comment>
<feature type="transmembrane region" description="Helical" evidence="6">
    <location>
        <begin position="388"/>
        <end position="411"/>
    </location>
</feature>
<sequence length="448" mass="48705">MARNFLNSWKTSEDSLVRVFRNSAWLFSSKGVSAILSLFYLAVVTRSLGVAGFGTFILIVSTGQIVAAFFRVQTWQAIVQFGTPLLIGGDRNGFRRIARRGFFVEAGGGLLACVLMWFLLPPLARQFGLEPDIQSGLLTYTLILLFAVRSTPTGILRAQDRFRDGAIGDVAIPVVRMAGAIVLVLTAPTMMGFLIVWGVSELVCALILWLLVWRRGSNPDGHLPAQLSQQPAAEMPTRSLFFRFLLATNLSHLLNVIRERFVVIIVGLFVGAVAAGLFRLADQLANSINRLTEIFARPIFAELSRLYGQKNFDDLSRLFFRSLRISAIAGISMFLVLVLLGQPLIHLMSGSEYLAAYPLLLLLAAATIINLVGVGLEPLIQASDRAGAAFLLRLFSLLVLLGLLAVLLPGYAATGAAVAMLLSSALGAAMLLWTSWTLLKEIRPGQSA</sequence>
<organism evidence="7 8">
    <name type="scientific">Parasphingorhabdus marina DSM 22363</name>
    <dbReference type="NCBI Taxonomy" id="1123272"/>
    <lineage>
        <taxon>Bacteria</taxon>
        <taxon>Pseudomonadati</taxon>
        <taxon>Pseudomonadota</taxon>
        <taxon>Alphaproteobacteria</taxon>
        <taxon>Sphingomonadales</taxon>
        <taxon>Sphingomonadaceae</taxon>
        <taxon>Parasphingorhabdus</taxon>
    </lineage>
</organism>
<dbReference type="RefSeq" id="WP_074203810.1">
    <property type="nucleotide sequence ID" value="NZ_FSQW01000001.1"/>
</dbReference>
<feature type="transmembrane region" description="Helical" evidence="6">
    <location>
        <begin position="101"/>
        <end position="120"/>
    </location>
</feature>
<dbReference type="Pfam" id="PF13440">
    <property type="entry name" value="Polysacc_synt_3"/>
    <property type="match status" value="1"/>
</dbReference>
<feature type="transmembrane region" description="Helical" evidence="6">
    <location>
        <begin position="240"/>
        <end position="257"/>
    </location>
</feature>
<keyword evidence="3 6" id="KW-0812">Transmembrane</keyword>
<evidence type="ECO:0000256" key="4">
    <source>
        <dbReference type="ARBA" id="ARBA00022989"/>
    </source>
</evidence>
<proteinExistence type="predicted"/>
<name>A0A1N6CQZ9_9SPHN</name>
<feature type="transmembrane region" description="Helical" evidence="6">
    <location>
        <begin position="194"/>
        <end position="213"/>
    </location>
</feature>
<dbReference type="Proteomes" id="UP000185192">
    <property type="component" value="Unassembled WGS sequence"/>
</dbReference>
<keyword evidence="2" id="KW-1003">Cell membrane</keyword>
<dbReference type="GO" id="GO:0005886">
    <property type="term" value="C:plasma membrane"/>
    <property type="evidence" value="ECO:0007669"/>
    <property type="project" value="UniProtKB-SubCell"/>
</dbReference>
<feature type="transmembrane region" description="Helical" evidence="6">
    <location>
        <begin position="170"/>
        <end position="188"/>
    </location>
</feature>
<evidence type="ECO:0000256" key="6">
    <source>
        <dbReference type="SAM" id="Phobius"/>
    </source>
</evidence>
<evidence type="ECO:0000256" key="3">
    <source>
        <dbReference type="ARBA" id="ARBA00022692"/>
    </source>
</evidence>
<feature type="transmembrane region" description="Helical" evidence="6">
    <location>
        <begin position="417"/>
        <end position="439"/>
    </location>
</feature>
<feature type="transmembrane region" description="Helical" evidence="6">
    <location>
        <begin position="263"/>
        <end position="281"/>
    </location>
</feature>
<feature type="transmembrane region" description="Helical" evidence="6">
    <location>
        <begin position="24"/>
        <end position="43"/>
    </location>
</feature>
<keyword evidence="8" id="KW-1185">Reference proteome</keyword>
<evidence type="ECO:0000313" key="7">
    <source>
        <dbReference type="EMBL" id="SIN61001.1"/>
    </source>
</evidence>
<dbReference type="PANTHER" id="PTHR30250">
    <property type="entry name" value="PST FAMILY PREDICTED COLANIC ACID TRANSPORTER"/>
    <property type="match status" value="1"/>
</dbReference>
<dbReference type="InterPro" id="IPR050833">
    <property type="entry name" value="Poly_Biosynth_Transport"/>
</dbReference>
<dbReference type="EMBL" id="FSQW01000001">
    <property type="protein sequence ID" value="SIN61001.1"/>
    <property type="molecule type" value="Genomic_DNA"/>
</dbReference>
<feature type="transmembrane region" description="Helical" evidence="6">
    <location>
        <begin position="140"/>
        <end position="158"/>
    </location>
</feature>
<feature type="transmembrane region" description="Helical" evidence="6">
    <location>
        <begin position="357"/>
        <end position="376"/>
    </location>
</feature>
<keyword evidence="4 6" id="KW-1133">Transmembrane helix</keyword>
<protein>
    <submittedName>
        <fullName evidence="7">Membrane protein involved in the export of O-antigen and teichoic acid</fullName>
    </submittedName>
</protein>
<evidence type="ECO:0000256" key="1">
    <source>
        <dbReference type="ARBA" id="ARBA00004651"/>
    </source>
</evidence>
<evidence type="ECO:0000313" key="8">
    <source>
        <dbReference type="Proteomes" id="UP000185192"/>
    </source>
</evidence>
<dbReference type="PANTHER" id="PTHR30250:SF31">
    <property type="entry name" value="INNER MEMBRANE PROTEIN YGHQ"/>
    <property type="match status" value="1"/>
</dbReference>
<reference evidence="8" key="1">
    <citation type="submission" date="2016-11" db="EMBL/GenBank/DDBJ databases">
        <authorList>
            <person name="Varghese N."/>
            <person name="Submissions S."/>
        </authorList>
    </citation>
    <scope>NUCLEOTIDE SEQUENCE [LARGE SCALE GENOMIC DNA]</scope>
    <source>
        <strain evidence="8">DSM 22363</strain>
    </source>
</reference>
<feature type="transmembrane region" description="Helical" evidence="6">
    <location>
        <begin position="49"/>
        <end position="70"/>
    </location>
</feature>
<dbReference type="OrthoDB" id="493991at2"/>
<evidence type="ECO:0000256" key="5">
    <source>
        <dbReference type="ARBA" id="ARBA00023136"/>
    </source>
</evidence>
<dbReference type="AlphaFoldDB" id="A0A1N6CQZ9"/>
<evidence type="ECO:0000256" key="2">
    <source>
        <dbReference type="ARBA" id="ARBA00022475"/>
    </source>
</evidence>
<keyword evidence="5 6" id="KW-0472">Membrane</keyword>
<dbReference type="STRING" id="1123272.SAMN02745824_0789"/>
<accession>A0A1N6CQZ9</accession>